<dbReference type="InterPro" id="IPR006829">
    <property type="entry name" value="LXG_dom"/>
</dbReference>
<dbReference type="InterPro" id="IPR029322">
    <property type="entry name" value="DUF4474"/>
</dbReference>
<sequence length="1836" mass="209167">MGIIVSKSKVAAQCESMIEAFRSEKDKLDGVNRSVDNFSQDSALQGKAWSALKQQMSDYALLSEGLLEANRSMIADCQSLSDAVASIEDDPQDEDKLESSIHKLNAANRILQFCKSIAEGAQGIGGGVSPTTSQAVWNTIETYQSMIEDNNRSIEKMQEKIRQLQTAETQTNYLFLDADMIFKVVNWGYQSVRGAWSNGSYHPDEKSRIDWRSALIRANAIADTRIKGNEMKSEFLSHDPVNLSNGNFVYDHVDLAESGVKPFFFARFYNSINSYKGTLGKDWNHNFEMQLRIEEGAVVVMHENGREETFRVLADGSYFCGHGSTNTMQKSGDSYILRTREGDAYSFDREGSLTGCDGKTRVSFTCMYAEDPEKKLVRVESNEGTYFSFIYDDKGMLSEINDQAGRRICFRVEEDLLKEVTDPIGNTLCYSYGSEGKIISMTDRSGIVTVQNEFDEKTRVKKQEFPDGTTMSFSYDETSDVVEQTERNGIRSSFFHDQRLRDIGHEDVNGKKEFKYNRLNQKTEVRDPDGKMTRYVYDSRGNRTQIINAVGVILSMEYNSQNKLTGVSIAGKRKVRNSYDTHGNLIETIDANGNGYRFAYDDQDHLIRTTCPNGGILQFERDERGNIVRMLTPDNLECTFTYDDCNRVIARTDANGNLTQIEYDVNNQPVAVTRSDGAVRRYRYNANERKTEIVDYDGGVIRMEYNKLNRISAFIDKEGRRTSFQYDAMWNLCRVCYPNGTSSAKVYDSSNRLVKTIDPAGGITSFTYNAMGWVTSKTKPNGYTMYYDYDDLGRMIKLYPDEDHVQTFVYDEENRITEIHLDDGSTILKKYDGNGNVTQITEPNGRVTNYKYNEMDLLVEMRRGDRVLVRYEYDNCSRPVSITDSQGRSRFYTYDGNGNIIRSKNALGFEVEYTYDSLNRPVCMKGSNGMSETISYDALGNVLSRTDAMGNTFRYTYTPSGKLASVTDPVGCVTEYTYDEMNRMTESVQYDANDPKYVPHNRKTYAYDNNNYICSITDDHGRTETYQYDEEGNVTEFVARDGKKISYTYDRYGRMLGAYEEDKELLHLAYGSKLRVSEVSAPDGNLSFGRDVLGRITDTVYPDGRSVHYGYGIDGHLTDMQYSNGDTVSYVYNEKYRLCRMVHGEDEILYRYQAEGLLSEKEYPNGIVQKYGYDNLGRLTDLKIEEQGKLRDRTTYEYDLQGNLSVSDRQIWTGDADIRTEHLTYGYDALGRLTQVMTDGELSRQYTYDAFGNRTGLRVGENETHYQYDAGNRLIKKTVGEDRFEYRYDPRGNLIEELCNDERIRDFSYNALGQLTEVSNYPANIRRTYSYDGLGFRTGMRTEKIDAAMPVETGGSNISNSEYQMSDIENWPDEEKDLLGDERFYLDYTRNYDNVLENLKLTDEEASGKPGKHHRIYLRDGKTAGFFAEDEKRYYLHDLYGSVIGEAFQTENIGSSLRMRHYNEYGLPENLCPGDGDIGFDGYVYDEASGGWRSPYRMYHPENGRFASEDLFPGVFDQPYSLNPYIFCYNNPMTMTDRDGCLPSAAEIDEDIANLNEEVLLPIAETTMKAAESLQEQARDIVGGVTKFGNEHKEITDKIVEYGGYVGRFVVDNFMGVRIGNILTCSPYSDEVMNIGGFERTADGQFHAKVDCPQMWFGYADLYDNVFKFATDAEAHKAAVTVGDESYCLWTWKGDYLNLGTGMEEGIYKASNPGGKTNVNDIAFWDCMRDNPTTMEMVMIDKNGRVLAYAPEKAHWWATAFNPYEYNLGKKALGSNTTVYAKLDLDGFDPAIRSRLFNAFKEKAEADASGRGSIDGMSMCFEENKQTKQYTIYYSY</sequence>
<feature type="coiled-coil region" evidence="3">
    <location>
        <begin position="140"/>
        <end position="170"/>
    </location>
</feature>
<dbReference type="InterPro" id="IPR031325">
    <property type="entry name" value="RHS_repeat"/>
</dbReference>
<evidence type="ECO:0000313" key="5">
    <source>
        <dbReference type="EMBL" id="EIM56723.1"/>
    </source>
</evidence>
<dbReference type="Pfam" id="PF05593">
    <property type="entry name" value="RHS_repeat"/>
    <property type="match status" value="2"/>
</dbReference>
<dbReference type="EMBL" id="CM001487">
    <property type="protein sequence ID" value="EIM56723.1"/>
    <property type="molecule type" value="Genomic_DNA"/>
</dbReference>
<comment type="similarity">
    <text evidence="2">In the N-terminal section; belongs to the LXG family.</text>
</comment>
<dbReference type="HOGENOM" id="CLU_002455_0_0_9"/>
<dbReference type="PANTHER" id="PTHR32305">
    <property type="match status" value="1"/>
</dbReference>
<dbReference type="PANTHER" id="PTHR32305:SF15">
    <property type="entry name" value="PROTEIN RHSA-RELATED"/>
    <property type="match status" value="1"/>
</dbReference>
<dbReference type="OrthoDB" id="9765386at2"/>
<dbReference type="Pfam" id="PF25023">
    <property type="entry name" value="TEN_YD-shell"/>
    <property type="match status" value="3"/>
</dbReference>
<dbReference type="InterPro" id="IPR045351">
    <property type="entry name" value="DUF6531"/>
</dbReference>
<dbReference type="SUPFAM" id="SSF82171">
    <property type="entry name" value="DPP6 N-terminal domain-like"/>
    <property type="match status" value="1"/>
</dbReference>
<name>I5ASF0_EUBC6</name>
<dbReference type="eggNOG" id="COG3209">
    <property type="taxonomic scope" value="Bacteria"/>
</dbReference>
<gene>
    <name evidence="5" type="ORF">EubceDRAFT1_0894</name>
</gene>
<reference evidence="5 6" key="1">
    <citation type="submission" date="2010-08" db="EMBL/GenBank/DDBJ databases">
        <authorList>
            <consortium name="US DOE Joint Genome Institute (JGI-PGF)"/>
            <person name="Lucas S."/>
            <person name="Copeland A."/>
            <person name="Lapidus A."/>
            <person name="Cheng J.-F."/>
            <person name="Bruce D."/>
            <person name="Goodwin L."/>
            <person name="Pitluck S."/>
            <person name="Land M.L."/>
            <person name="Hauser L."/>
            <person name="Chang Y.-J."/>
            <person name="Anderson I.J."/>
            <person name="Johnson E."/>
            <person name="Mulhopadhyay B."/>
            <person name="Kyrpides N."/>
            <person name="Woyke T.J."/>
        </authorList>
    </citation>
    <scope>NUCLEOTIDE SEQUENCE [LARGE SCALE GENOMIC DNA]</scope>
    <source>
        <strain evidence="5 6">6</strain>
    </source>
</reference>
<dbReference type="InterPro" id="IPR006530">
    <property type="entry name" value="YD"/>
</dbReference>
<evidence type="ECO:0000313" key="6">
    <source>
        <dbReference type="Proteomes" id="UP000005753"/>
    </source>
</evidence>
<evidence type="ECO:0000256" key="1">
    <source>
        <dbReference type="ARBA" id="ARBA00022737"/>
    </source>
</evidence>
<dbReference type="NCBIfam" id="TIGR03696">
    <property type="entry name" value="Rhs_assc_core"/>
    <property type="match status" value="1"/>
</dbReference>
<dbReference type="InterPro" id="IPR050708">
    <property type="entry name" value="T6SS_VgrG/RHS"/>
</dbReference>
<dbReference type="Proteomes" id="UP000005753">
    <property type="component" value="Chromosome"/>
</dbReference>
<keyword evidence="1" id="KW-0677">Repeat</keyword>
<evidence type="ECO:0000256" key="3">
    <source>
        <dbReference type="SAM" id="Coils"/>
    </source>
</evidence>
<dbReference type="NCBIfam" id="TIGR01643">
    <property type="entry name" value="YD_repeat_2x"/>
    <property type="match status" value="11"/>
</dbReference>
<evidence type="ECO:0000259" key="4">
    <source>
        <dbReference type="PROSITE" id="PS51756"/>
    </source>
</evidence>
<accession>I5ASF0</accession>
<keyword evidence="6" id="KW-1185">Reference proteome</keyword>
<dbReference type="Gene3D" id="2.180.10.10">
    <property type="entry name" value="RHS repeat-associated core"/>
    <property type="match status" value="3"/>
</dbReference>
<dbReference type="Pfam" id="PF04740">
    <property type="entry name" value="LXG"/>
    <property type="match status" value="1"/>
</dbReference>
<dbReference type="PROSITE" id="PS51756">
    <property type="entry name" value="LXG"/>
    <property type="match status" value="1"/>
</dbReference>
<organism evidence="5 6">
    <name type="scientific">Eubacterium cellulosolvens (strain ATCC 43171 / JCM 9499 / 6)</name>
    <name type="common">Cillobacterium cellulosolvens</name>
    <dbReference type="NCBI Taxonomy" id="633697"/>
    <lineage>
        <taxon>Bacteria</taxon>
        <taxon>Bacillati</taxon>
        <taxon>Bacillota</taxon>
        <taxon>Clostridia</taxon>
        <taxon>Eubacteriales</taxon>
        <taxon>Eubacteriaceae</taxon>
        <taxon>Eubacterium</taxon>
    </lineage>
</organism>
<dbReference type="Pfam" id="PF20148">
    <property type="entry name" value="DUF6531"/>
    <property type="match status" value="1"/>
</dbReference>
<feature type="domain" description="LXG" evidence="4">
    <location>
        <begin position="1"/>
        <end position="232"/>
    </location>
</feature>
<protein>
    <submittedName>
        <fullName evidence="5">RHS repeat-associated core domain protein</fullName>
    </submittedName>
</protein>
<dbReference type="Pfam" id="PF14751">
    <property type="entry name" value="DUF4474"/>
    <property type="match status" value="1"/>
</dbReference>
<reference evidence="5 6" key="2">
    <citation type="submission" date="2012-02" db="EMBL/GenBank/DDBJ databases">
        <title>Improved High-Quality Draft sequence of Eubacterium cellulosolvens 6.</title>
        <authorList>
            <consortium name="US DOE Joint Genome Institute"/>
            <person name="Lucas S."/>
            <person name="Han J."/>
            <person name="Lapidus A."/>
            <person name="Cheng J.-F."/>
            <person name="Goodwin L."/>
            <person name="Pitluck S."/>
            <person name="Peters L."/>
            <person name="Mikhailova N."/>
            <person name="Gu W."/>
            <person name="Detter J.C."/>
            <person name="Han C."/>
            <person name="Tapia R."/>
            <person name="Land M."/>
            <person name="Hauser L."/>
            <person name="Kyrpides N."/>
            <person name="Ivanova N."/>
            <person name="Pagani I."/>
            <person name="Johnson E."/>
            <person name="Mukhopadhyay B."/>
            <person name="Anderson I."/>
            <person name="Woyke T."/>
        </authorList>
    </citation>
    <scope>NUCLEOTIDE SEQUENCE [LARGE SCALE GENOMIC DNA]</scope>
    <source>
        <strain evidence="5 6">6</strain>
    </source>
</reference>
<keyword evidence="3" id="KW-0175">Coiled coil</keyword>
<proteinExistence type="inferred from homology"/>
<dbReference type="STRING" id="633697.EubceDRAFT1_0894"/>
<dbReference type="InterPro" id="IPR056823">
    <property type="entry name" value="TEN-like_YD-shell"/>
</dbReference>
<evidence type="ECO:0000256" key="2">
    <source>
        <dbReference type="ARBA" id="ARBA00034117"/>
    </source>
</evidence>
<dbReference type="InterPro" id="IPR022385">
    <property type="entry name" value="Rhs_assc_core"/>
</dbReference>